<proteinExistence type="predicted"/>
<protein>
    <submittedName>
        <fullName evidence="1">Uncharacterized protein</fullName>
    </submittedName>
</protein>
<dbReference type="EMBL" id="GBXM01037792">
    <property type="protein sequence ID" value="JAH70785.1"/>
    <property type="molecule type" value="Transcribed_RNA"/>
</dbReference>
<organism evidence="1">
    <name type="scientific">Anguilla anguilla</name>
    <name type="common">European freshwater eel</name>
    <name type="synonym">Muraena anguilla</name>
    <dbReference type="NCBI Taxonomy" id="7936"/>
    <lineage>
        <taxon>Eukaryota</taxon>
        <taxon>Metazoa</taxon>
        <taxon>Chordata</taxon>
        <taxon>Craniata</taxon>
        <taxon>Vertebrata</taxon>
        <taxon>Euteleostomi</taxon>
        <taxon>Actinopterygii</taxon>
        <taxon>Neopterygii</taxon>
        <taxon>Teleostei</taxon>
        <taxon>Anguilliformes</taxon>
        <taxon>Anguillidae</taxon>
        <taxon>Anguilla</taxon>
    </lineage>
</organism>
<dbReference type="AlphaFoldDB" id="A0A0E9V035"/>
<accession>A0A0E9V035</accession>
<sequence length="32" mass="3511">MDGLHSNTVLKSLCKSLESLPESSISTTNFRD</sequence>
<evidence type="ECO:0000313" key="1">
    <source>
        <dbReference type="EMBL" id="JAH70785.1"/>
    </source>
</evidence>
<reference evidence="1" key="1">
    <citation type="submission" date="2014-11" db="EMBL/GenBank/DDBJ databases">
        <authorList>
            <person name="Amaro Gonzalez C."/>
        </authorList>
    </citation>
    <scope>NUCLEOTIDE SEQUENCE</scope>
</reference>
<name>A0A0E9V035_ANGAN</name>
<reference evidence="1" key="2">
    <citation type="journal article" date="2015" name="Fish Shellfish Immunol.">
        <title>Early steps in the European eel (Anguilla anguilla)-Vibrio vulnificus interaction in the gills: Role of the RtxA13 toxin.</title>
        <authorList>
            <person name="Callol A."/>
            <person name="Pajuelo D."/>
            <person name="Ebbesson L."/>
            <person name="Teles M."/>
            <person name="MacKenzie S."/>
            <person name="Amaro C."/>
        </authorList>
    </citation>
    <scope>NUCLEOTIDE SEQUENCE</scope>
</reference>